<comment type="caution">
    <text evidence="9">The sequence shown here is derived from an EMBL/GenBank/DDBJ whole genome shotgun (WGS) entry which is preliminary data.</text>
</comment>
<keyword evidence="5" id="KW-0862">Zinc</keyword>
<keyword evidence="2" id="KW-0963">Cytoplasm</keyword>
<dbReference type="Pfam" id="PF21355">
    <property type="entry name" value="TRAF-mep_MATH"/>
    <property type="match status" value="1"/>
</dbReference>
<reference evidence="9" key="1">
    <citation type="submission" date="2021-02" db="EMBL/GenBank/DDBJ databases">
        <authorList>
            <person name="Nowell W R."/>
        </authorList>
    </citation>
    <scope>NUCLEOTIDE SEQUENCE</scope>
</reference>
<dbReference type="Gene3D" id="3.30.40.10">
    <property type="entry name" value="Zinc/RING finger domain, C3HC4 (zinc finger)"/>
    <property type="match status" value="1"/>
</dbReference>
<dbReference type="PANTHER" id="PTHR10131:SF94">
    <property type="entry name" value="TNF RECEPTOR-ASSOCIATED FACTOR 4"/>
    <property type="match status" value="1"/>
</dbReference>
<feature type="domain" description="MATH" evidence="8">
    <location>
        <begin position="347"/>
        <end position="493"/>
    </location>
</feature>
<dbReference type="SMART" id="SM00061">
    <property type="entry name" value="MATH"/>
    <property type="match status" value="1"/>
</dbReference>
<keyword evidence="4 6" id="KW-0863">Zinc-finger</keyword>
<accession>A0A815IA02</accession>
<keyword evidence="3" id="KW-0479">Metal-binding</keyword>
<dbReference type="EMBL" id="CAJOAZ010001623">
    <property type="protein sequence ID" value="CAF3837417.1"/>
    <property type="molecule type" value="Genomic_DNA"/>
</dbReference>
<evidence type="ECO:0000259" key="8">
    <source>
        <dbReference type="PROSITE" id="PS50144"/>
    </source>
</evidence>
<evidence type="ECO:0000313" key="9">
    <source>
        <dbReference type="EMBL" id="CAF1362258.1"/>
    </source>
</evidence>
<evidence type="ECO:0000256" key="1">
    <source>
        <dbReference type="ARBA" id="ARBA00004496"/>
    </source>
</evidence>
<proteinExistence type="predicted"/>
<dbReference type="PROSITE" id="PS50144">
    <property type="entry name" value="MATH"/>
    <property type="match status" value="1"/>
</dbReference>
<evidence type="ECO:0000259" key="7">
    <source>
        <dbReference type="PROSITE" id="PS50089"/>
    </source>
</evidence>
<dbReference type="CDD" id="cd00270">
    <property type="entry name" value="MATH_TRAF_C"/>
    <property type="match status" value="1"/>
</dbReference>
<dbReference type="InterPro" id="IPR001841">
    <property type="entry name" value="Znf_RING"/>
</dbReference>
<evidence type="ECO:0000313" key="10">
    <source>
        <dbReference type="EMBL" id="CAF3837417.1"/>
    </source>
</evidence>
<dbReference type="GO" id="GO:0043122">
    <property type="term" value="P:regulation of canonical NF-kappaB signal transduction"/>
    <property type="evidence" value="ECO:0007669"/>
    <property type="project" value="TreeGrafter"/>
</dbReference>
<dbReference type="PANTHER" id="PTHR10131">
    <property type="entry name" value="TNF RECEPTOR ASSOCIATED FACTOR"/>
    <property type="match status" value="1"/>
</dbReference>
<dbReference type="InterPro" id="IPR002083">
    <property type="entry name" value="MATH/TRAF_dom"/>
</dbReference>
<dbReference type="EMBL" id="CAJNOG010000807">
    <property type="protein sequence ID" value="CAF1362258.1"/>
    <property type="molecule type" value="Genomic_DNA"/>
</dbReference>
<dbReference type="InterPro" id="IPR008974">
    <property type="entry name" value="TRAF-like"/>
</dbReference>
<dbReference type="AlphaFoldDB" id="A0A815IA02"/>
<dbReference type="InterPro" id="IPR013083">
    <property type="entry name" value="Znf_RING/FYVE/PHD"/>
</dbReference>
<evidence type="ECO:0000256" key="4">
    <source>
        <dbReference type="ARBA" id="ARBA00022771"/>
    </source>
</evidence>
<evidence type="ECO:0000256" key="2">
    <source>
        <dbReference type="ARBA" id="ARBA00022490"/>
    </source>
</evidence>
<evidence type="ECO:0000256" key="6">
    <source>
        <dbReference type="PROSITE-ProRule" id="PRU00175"/>
    </source>
</evidence>
<dbReference type="InterPro" id="IPR049342">
    <property type="entry name" value="TRAF1-6_MATH_dom"/>
</dbReference>
<dbReference type="GO" id="GO:0008270">
    <property type="term" value="F:zinc ion binding"/>
    <property type="evidence" value="ECO:0007669"/>
    <property type="project" value="UniProtKB-KW"/>
</dbReference>
<dbReference type="SUPFAM" id="SSF49599">
    <property type="entry name" value="TRAF domain-like"/>
    <property type="match status" value="1"/>
</dbReference>
<dbReference type="SUPFAM" id="SSF57850">
    <property type="entry name" value="RING/U-box"/>
    <property type="match status" value="1"/>
</dbReference>
<dbReference type="Proteomes" id="UP000663844">
    <property type="component" value="Unassembled WGS sequence"/>
</dbReference>
<organism evidence="9 11">
    <name type="scientific">Adineta steineri</name>
    <dbReference type="NCBI Taxonomy" id="433720"/>
    <lineage>
        <taxon>Eukaryota</taxon>
        <taxon>Metazoa</taxon>
        <taxon>Spiralia</taxon>
        <taxon>Gnathifera</taxon>
        <taxon>Rotifera</taxon>
        <taxon>Eurotatoria</taxon>
        <taxon>Bdelloidea</taxon>
        <taxon>Adinetida</taxon>
        <taxon>Adinetidae</taxon>
        <taxon>Adineta</taxon>
    </lineage>
</organism>
<dbReference type="PROSITE" id="PS00518">
    <property type="entry name" value="ZF_RING_1"/>
    <property type="match status" value="1"/>
</dbReference>
<feature type="domain" description="RING-type" evidence="7">
    <location>
        <begin position="185"/>
        <end position="218"/>
    </location>
</feature>
<comment type="subcellular location">
    <subcellularLocation>
        <location evidence="1">Cytoplasm</location>
    </subcellularLocation>
</comment>
<sequence>MATANTSGDVKKILLFWPKLIRNNDQHSSFISFDKCSELINYICQNLGQTDTFDLHIPGENLKEILEDPVSKSSQIRIYAYYDNNDTLERDQNRFHFKHNKLQFCLERDLEKQLQNTETSLALSSPRSIDREAINNITMSIMERLSSKRSNSSHCDPLVPKKIHSTAQSDSGMKNMEEIDSRFTCAFCKLVLYKPHQLTCGHRLCKSCIHTHNNCTICLEVGESDKQISGNDFSQHYLSETHQRNLLSYITLKFLINDNSGRLSNQIVNGHSISSNGANALKYRLEQIERSILPVQSNIEFLKKKFSFLERLQATVNDIAHKTIKQNSSNQKISTTSYTKNGQLSNDDSYIWRITGVKEKTMDAVAERQMSIYSEPFYSSPTGYKLCLRLYLNGDGSARGTHLSLFLVIMRSKYDAIIHWPFKYKVTFTLLNQSQSNSPSKFFWPDVNSTCFQRPRTNMNIASGIPKFFPLDIFKKTYDEYVQNDTMFIKVEVDFISERPKLVFITGVSELANDEKHSDTIRENIERMVSLR</sequence>
<evidence type="ECO:0000313" key="11">
    <source>
        <dbReference type="Proteomes" id="UP000663845"/>
    </source>
</evidence>
<dbReference type="Gene3D" id="2.60.210.10">
    <property type="entry name" value="Apoptosis, Tumor Necrosis Factor Receptor Associated Protein 2, Chain A"/>
    <property type="match status" value="1"/>
</dbReference>
<dbReference type="GO" id="GO:0005737">
    <property type="term" value="C:cytoplasm"/>
    <property type="evidence" value="ECO:0007669"/>
    <property type="project" value="UniProtKB-SubCell"/>
</dbReference>
<dbReference type="InterPro" id="IPR017907">
    <property type="entry name" value="Znf_RING_CS"/>
</dbReference>
<protein>
    <submittedName>
        <fullName evidence="9">Uncharacterized protein</fullName>
    </submittedName>
</protein>
<dbReference type="PROSITE" id="PS50089">
    <property type="entry name" value="ZF_RING_2"/>
    <property type="match status" value="1"/>
</dbReference>
<gene>
    <name evidence="9" type="ORF">JYZ213_LOCUS35647</name>
    <name evidence="10" type="ORF">OXD698_LOCUS20455</name>
</gene>
<evidence type="ECO:0000256" key="3">
    <source>
        <dbReference type="ARBA" id="ARBA00022723"/>
    </source>
</evidence>
<name>A0A815IA02_9BILA</name>
<dbReference type="Proteomes" id="UP000663845">
    <property type="component" value="Unassembled WGS sequence"/>
</dbReference>
<evidence type="ECO:0000256" key="5">
    <source>
        <dbReference type="ARBA" id="ARBA00022833"/>
    </source>
</evidence>